<protein>
    <submittedName>
        <fullName evidence="3">CARMIL C-terminal domain-containing protein</fullName>
    </submittedName>
</protein>
<accession>A0A7E4UR91</accession>
<proteinExistence type="predicted"/>
<feature type="region of interest" description="Disordered" evidence="1">
    <location>
        <begin position="135"/>
        <end position="157"/>
    </location>
</feature>
<feature type="compositionally biased region" description="Basic and acidic residues" evidence="1">
    <location>
        <begin position="311"/>
        <end position="322"/>
    </location>
</feature>
<keyword evidence="2" id="KW-1185">Reference proteome</keyword>
<dbReference type="Proteomes" id="UP000492821">
    <property type="component" value="Unassembled WGS sequence"/>
</dbReference>
<feature type="region of interest" description="Disordered" evidence="1">
    <location>
        <begin position="255"/>
        <end position="329"/>
    </location>
</feature>
<dbReference type="AlphaFoldDB" id="A0A7E4UR91"/>
<feature type="compositionally biased region" description="Polar residues" evidence="1">
    <location>
        <begin position="280"/>
        <end position="290"/>
    </location>
</feature>
<evidence type="ECO:0000313" key="3">
    <source>
        <dbReference type="WBParaSite" id="Pan_g11830.t1"/>
    </source>
</evidence>
<sequence>MMLGKLVSKFKRQSIHDGGSPRTVVSAPSLVDCASEGIVRKSPRLNPGLTYPGPDTTKCVNFEDSDDDDLDEMSNATGELFADDDDVAKMMMSTTTTGTYSQSPPTLTSRPMLSSEIDTNSWDSTGCESGIVLRESAERDSLSQTDLLDDTSESTTPVDRTSGFCIDFSALKAELDSTATTDRRETASGAFQPVGGRIVDSPTPIGEKRRWPGNPSPIASRTRSAMAGVTSPSDFGEATRPTLVARRTRVKVLFHDPNPSSGVKRCSNPISIPGGRHGSTFYTPNDNENPAANGILTESPPNNPSLKRGRKGGERPSLDFDKMLCSMPP</sequence>
<evidence type="ECO:0000256" key="1">
    <source>
        <dbReference type="SAM" id="MobiDB-lite"/>
    </source>
</evidence>
<evidence type="ECO:0000313" key="2">
    <source>
        <dbReference type="Proteomes" id="UP000492821"/>
    </source>
</evidence>
<reference evidence="2" key="1">
    <citation type="journal article" date="2013" name="Genetics">
        <title>The draft genome and transcriptome of Panagrellus redivivus are shaped by the harsh demands of a free-living lifestyle.</title>
        <authorList>
            <person name="Srinivasan J."/>
            <person name="Dillman A.R."/>
            <person name="Macchietto M.G."/>
            <person name="Heikkinen L."/>
            <person name="Lakso M."/>
            <person name="Fracchia K.M."/>
            <person name="Antoshechkin I."/>
            <person name="Mortazavi A."/>
            <person name="Wong G."/>
            <person name="Sternberg P.W."/>
        </authorList>
    </citation>
    <scope>NUCLEOTIDE SEQUENCE [LARGE SCALE GENOMIC DNA]</scope>
    <source>
        <strain evidence="2">MT8872</strain>
    </source>
</reference>
<reference evidence="3" key="2">
    <citation type="submission" date="2020-10" db="UniProtKB">
        <authorList>
            <consortium name="WormBaseParasite"/>
        </authorList>
    </citation>
    <scope>IDENTIFICATION</scope>
</reference>
<organism evidence="2 3">
    <name type="scientific">Panagrellus redivivus</name>
    <name type="common">Microworm</name>
    <dbReference type="NCBI Taxonomy" id="6233"/>
    <lineage>
        <taxon>Eukaryota</taxon>
        <taxon>Metazoa</taxon>
        <taxon>Ecdysozoa</taxon>
        <taxon>Nematoda</taxon>
        <taxon>Chromadorea</taxon>
        <taxon>Rhabditida</taxon>
        <taxon>Tylenchina</taxon>
        <taxon>Panagrolaimomorpha</taxon>
        <taxon>Panagrolaimoidea</taxon>
        <taxon>Panagrolaimidae</taxon>
        <taxon>Panagrellus</taxon>
    </lineage>
</organism>
<feature type="region of interest" description="Disordered" evidence="1">
    <location>
        <begin position="192"/>
        <end position="237"/>
    </location>
</feature>
<name>A0A7E4UR91_PANRE</name>
<dbReference type="WBParaSite" id="Pan_g11830.t1">
    <property type="protein sequence ID" value="Pan_g11830.t1"/>
    <property type="gene ID" value="Pan_g11830"/>
</dbReference>